<keyword evidence="4" id="KW-0732">Signal</keyword>
<dbReference type="EMBL" id="NEDP02004651">
    <property type="protein sequence ID" value="OWF44933.1"/>
    <property type="molecule type" value="Genomic_DNA"/>
</dbReference>
<keyword evidence="3" id="KW-0964">Secreted</keyword>
<organism evidence="5 6">
    <name type="scientific">Mizuhopecten yessoensis</name>
    <name type="common">Japanese scallop</name>
    <name type="synonym">Patinopecten yessoensis</name>
    <dbReference type="NCBI Taxonomy" id="6573"/>
    <lineage>
        <taxon>Eukaryota</taxon>
        <taxon>Metazoa</taxon>
        <taxon>Spiralia</taxon>
        <taxon>Lophotrochozoa</taxon>
        <taxon>Mollusca</taxon>
        <taxon>Bivalvia</taxon>
        <taxon>Autobranchia</taxon>
        <taxon>Pteriomorphia</taxon>
        <taxon>Pectinida</taxon>
        <taxon>Pectinoidea</taxon>
        <taxon>Pectinidae</taxon>
        <taxon>Mizuhopecten</taxon>
    </lineage>
</organism>
<evidence type="ECO:0000256" key="2">
    <source>
        <dbReference type="ARBA" id="ARBA00007236"/>
    </source>
</evidence>
<evidence type="ECO:0000313" key="5">
    <source>
        <dbReference type="EMBL" id="OWF44933.1"/>
    </source>
</evidence>
<protein>
    <submittedName>
        <fullName evidence="5">Interleukin-17A</fullName>
    </submittedName>
</protein>
<evidence type="ECO:0000313" key="6">
    <source>
        <dbReference type="Proteomes" id="UP000242188"/>
    </source>
</evidence>
<comment type="subcellular location">
    <subcellularLocation>
        <location evidence="1">Secreted</location>
    </subcellularLocation>
</comment>
<accession>A0A210Q871</accession>
<comment type="similarity">
    <text evidence="2">Belongs to the IL-17 family.</text>
</comment>
<gene>
    <name evidence="5" type="ORF">KP79_PYT16503</name>
</gene>
<name>A0A210Q871_MIZYE</name>
<keyword evidence="6" id="KW-1185">Reference proteome</keyword>
<dbReference type="Proteomes" id="UP000242188">
    <property type="component" value="Unassembled WGS sequence"/>
</dbReference>
<sequence length="127" mass="14127">MAVIDPAYRGLASEDDVIKTEVPVVPRGTAFLEDRLRAVCPWSYVRNEDPNRIPQVIFEAKCDHQTTCFGVLGNHDALPMRRPVCSGLYYYASVMRRTGCDSNGQNQYERVMQKIGAGCTGLRPASS</sequence>
<proteinExistence type="inferred from homology"/>
<evidence type="ECO:0000256" key="3">
    <source>
        <dbReference type="ARBA" id="ARBA00022525"/>
    </source>
</evidence>
<dbReference type="GO" id="GO:0005125">
    <property type="term" value="F:cytokine activity"/>
    <property type="evidence" value="ECO:0007669"/>
    <property type="project" value="InterPro"/>
</dbReference>
<dbReference type="InterPro" id="IPR010345">
    <property type="entry name" value="IL-17_fam"/>
</dbReference>
<dbReference type="InterPro" id="IPR029034">
    <property type="entry name" value="Cystine-knot_cytokine"/>
</dbReference>
<reference evidence="5 6" key="1">
    <citation type="journal article" date="2017" name="Nat. Ecol. Evol.">
        <title>Scallop genome provides insights into evolution of bilaterian karyotype and development.</title>
        <authorList>
            <person name="Wang S."/>
            <person name="Zhang J."/>
            <person name="Jiao W."/>
            <person name="Li J."/>
            <person name="Xun X."/>
            <person name="Sun Y."/>
            <person name="Guo X."/>
            <person name="Huan P."/>
            <person name="Dong B."/>
            <person name="Zhang L."/>
            <person name="Hu X."/>
            <person name="Sun X."/>
            <person name="Wang J."/>
            <person name="Zhao C."/>
            <person name="Wang Y."/>
            <person name="Wang D."/>
            <person name="Huang X."/>
            <person name="Wang R."/>
            <person name="Lv J."/>
            <person name="Li Y."/>
            <person name="Zhang Z."/>
            <person name="Liu B."/>
            <person name="Lu W."/>
            <person name="Hui Y."/>
            <person name="Liang J."/>
            <person name="Zhou Z."/>
            <person name="Hou R."/>
            <person name="Li X."/>
            <person name="Liu Y."/>
            <person name="Li H."/>
            <person name="Ning X."/>
            <person name="Lin Y."/>
            <person name="Zhao L."/>
            <person name="Xing Q."/>
            <person name="Dou J."/>
            <person name="Li Y."/>
            <person name="Mao J."/>
            <person name="Guo H."/>
            <person name="Dou H."/>
            <person name="Li T."/>
            <person name="Mu C."/>
            <person name="Jiang W."/>
            <person name="Fu Q."/>
            <person name="Fu X."/>
            <person name="Miao Y."/>
            <person name="Liu J."/>
            <person name="Yu Q."/>
            <person name="Li R."/>
            <person name="Liao H."/>
            <person name="Li X."/>
            <person name="Kong Y."/>
            <person name="Jiang Z."/>
            <person name="Chourrout D."/>
            <person name="Li R."/>
            <person name="Bao Z."/>
        </authorList>
    </citation>
    <scope>NUCLEOTIDE SEQUENCE [LARGE SCALE GENOMIC DNA]</scope>
    <source>
        <strain evidence="5 6">PY_sf001</strain>
    </source>
</reference>
<dbReference type="OrthoDB" id="6093654at2759"/>
<dbReference type="AlphaFoldDB" id="A0A210Q871"/>
<evidence type="ECO:0000256" key="1">
    <source>
        <dbReference type="ARBA" id="ARBA00004613"/>
    </source>
</evidence>
<comment type="caution">
    <text evidence="5">The sequence shown here is derived from an EMBL/GenBank/DDBJ whole genome shotgun (WGS) entry which is preliminary data.</text>
</comment>
<dbReference type="Pfam" id="PF06083">
    <property type="entry name" value="IL17"/>
    <property type="match status" value="1"/>
</dbReference>
<dbReference type="SUPFAM" id="SSF57501">
    <property type="entry name" value="Cystine-knot cytokines"/>
    <property type="match status" value="1"/>
</dbReference>
<dbReference type="Gene3D" id="2.10.90.10">
    <property type="entry name" value="Cystine-knot cytokines"/>
    <property type="match status" value="1"/>
</dbReference>
<dbReference type="GO" id="GO:0005576">
    <property type="term" value="C:extracellular region"/>
    <property type="evidence" value="ECO:0007669"/>
    <property type="project" value="UniProtKB-SubCell"/>
</dbReference>
<evidence type="ECO:0000256" key="4">
    <source>
        <dbReference type="ARBA" id="ARBA00022729"/>
    </source>
</evidence>